<organism evidence="2 3">
    <name type="scientific">Anaeromonas frigoriresistens</name>
    <dbReference type="NCBI Taxonomy" id="2683708"/>
    <lineage>
        <taxon>Bacteria</taxon>
        <taxon>Bacillati</taxon>
        <taxon>Bacillota</taxon>
        <taxon>Tissierellia</taxon>
        <taxon>Tissierellales</taxon>
        <taxon>Thermohalobacteraceae</taxon>
        <taxon>Anaeromonas</taxon>
    </lineage>
</organism>
<dbReference type="PIRSF" id="PIRSF021377">
    <property type="entry name" value="YtfJ"/>
    <property type="match status" value="1"/>
</dbReference>
<evidence type="ECO:0000313" key="2">
    <source>
        <dbReference type="EMBL" id="MBS4539959.1"/>
    </source>
</evidence>
<sequence length="145" mass="15507">MPNHPIEGLMNTTMESLKEMVDVNTIVGDPVETPDGLVIIPISKVSLGFASGGTEFNGKEKSKENNEENSSKLPFGGGSGAGISVQPVAFIVVGNGQMKLLPVDQGSNILNNILDFIPKVSQNLQHKFKNNKDIKVDVEKDNGNC</sequence>
<dbReference type="RefSeq" id="WP_203367863.1">
    <property type="nucleotide sequence ID" value="NZ_WSFT01000053.1"/>
</dbReference>
<dbReference type="PANTHER" id="PTHR39162:SF1">
    <property type="entry name" value="SPORULATION PROTEIN YTFJ"/>
    <property type="match status" value="1"/>
</dbReference>
<dbReference type="NCBIfam" id="TIGR02874">
    <property type="entry name" value="spore_ytfJ"/>
    <property type="match status" value="1"/>
</dbReference>
<gene>
    <name evidence="2" type="primary">ytfJ</name>
    <name evidence="2" type="ORF">GOQ27_15895</name>
</gene>
<keyword evidence="3" id="KW-1185">Reference proteome</keyword>
<proteinExistence type="predicted"/>
<accession>A0A942V037</accession>
<dbReference type="PANTHER" id="PTHR39162">
    <property type="entry name" value="GLL3345 PROTEIN"/>
    <property type="match status" value="1"/>
</dbReference>
<comment type="caution">
    <text evidence="2">The sequence shown here is derived from an EMBL/GenBank/DDBJ whole genome shotgun (WGS) entry which is preliminary data.</text>
</comment>
<dbReference type="InterPro" id="IPR014229">
    <property type="entry name" value="Spore_YtfJ"/>
</dbReference>
<name>A0A942V037_9FIRM</name>
<dbReference type="Proteomes" id="UP000724672">
    <property type="component" value="Unassembled WGS sequence"/>
</dbReference>
<dbReference type="EMBL" id="WSFT01000053">
    <property type="protein sequence ID" value="MBS4539959.1"/>
    <property type="molecule type" value="Genomic_DNA"/>
</dbReference>
<feature type="compositionally biased region" description="Basic and acidic residues" evidence="1">
    <location>
        <begin position="57"/>
        <end position="70"/>
    </location>
</feature>
<evidence type="ECO:0000256" key="1">
    <source>
        <dbReference type="SAM" id="MobiDB-lite"/>
    </source>
</evidence>
<evidence type="ECO:0000313" key="3">
    <source>
        <dbReference type="Proteomes" id="UP000724672"/>
    </source>
</evidence>
<reference evidence="2" key="1">
    <citation type="submission" date="2019-12" db="EMBL/GenBank/DDBJ databases">
        <title>Clostridiaceae gen. nov. sp. nov., isolated from sediment in Xinjiang, China.</title>
        <authorList>
            <person name="Zhang R."/>
        </authorList>
    </citation>
    <scope>NUCLEOTIDE SEQUENCE</scope>
    <source>
        <strain evidence="2">D2Q-11</strain>
    </source>
</reference>
<dbReference type="AlphaFoldDB" id="A0A942V037"/>
<feature type="region of interest" description="Disordered" evidence="1">
    <location>
        <begin position="53"/>
        <end position="78"/>
    </location>
</feature>
<protein>
    <submittedName>
        <fullName evidence="2">GerW family sporulation protein</fullName>
    </submittedName>
</protein>
<dbReference type="Pfam" id="PF09579">
    <property type="entry name" value="Spore_YtfJ"/>
    <property type="match status" value="1"/>
</dbReference>